<organism evidence="2 3">
    <name type="scientific">Devosia algicola</name>
    <dbReference type="NCBI Taxonomy" id="3026418"/>
    <lineage>
        <taxon>Bacteria</taxon>
        <taxon>Pseudomonadati</taxon>
        <taxon>Pseudomonadota</taxon>
        <taxon>Alphaproteobacteria</taxon>
        <taxon>Hyphomicrobiales</taxon>
        <taxon>Devosiaceae</taxon>
        <taxon>Devosia</taxon>
    </lineage>
</organism>
<evidence type="ECO:0000313" key="2">
    <source>
        <dbReference type="EMBL" id="WDR03657.1"/>
    </source>
</evidence>
<dbReference type="EMBL" id="CP118246">
    <property type="protein sequence ID" value="WDR03657.1"/>
    <property type="molecule type" value="Genomic_DNA"/>
</dbReference>
<reference evidence="2 3" key="1">
    <citation type="submission" date="2023-02" db="EMBL/GenBank/DDBJ databases">
        <title>Devosia algicola sp. nov., isolated from the phycosphere of marine algae.</title>
        <authorList>
            <person name="Kim J.M."/>
            <person name="Lee J.K."/>
            <person name="Choi B.J."/>
            <person name="Bayburt H."/>
            <person name="Jeon C.O."/>
        </authorList>
    </citation>
    <scope>NUCLEOTIDE SEQUENCE [LARGE SCALE GENOMIC DNA]</scope>
    <source>
        <strain evidence="2 3">G20-9</strain>
    </source>
</reference>
<name>A0ABY7YR35_9HYPH</name>
<protein>
    <submittedName>
        <fullName evidence="2">Uncharacterized protein</fullName>
    </submittedName>
</protein>
<feature type="region of interest" description="Disordered" evidence="1">
    <location>
        <begin position="93"/>
        <end position="116"/>
    </location>
</feature>
<evidence type="ECO:0000313" key="3">
    <source>
        <dbReference type="Proteomes" id="UP001220530"/>
    </source>
</evidence>
<proteinExistence type="predicted"/>
<keyword evidence="3" id="KW-1185">Reference proteome</keyword>
<gene>
    <name evidence="2" type="ORF">PSQ19_06190</name>
</gene>
<sequence length="116" mass="12712">MNRTLEQYRDCTAQGVASGSTAQMQYFVDDAKADIAELAAREAQIRGLLWFAWNEFNAIRARSGAPLSHDGMTLCSEEWWSQMTDAFAAVIGPDSTNPWPTPEAKAAIPQSDEGLS</sequence>
<accession>A0ABY7YR35</accession>
<dbReference type="Proteomes" id="UP001220530">
    <property type="component" value="Chromosome"/>
</dbReference>
<evidence type="ECO:0000256" key="1">
    <source>
        <dbReference type="SAM" id="MobiDB-lite"/>
    </source>
</evidence>
<dbReference type="RefSeq" id="WP_282220047.1">
    <property type="nucleotide sequence ID" value="NZ_CP118246.1"/>
</dbReference>